<gene>
    <name evidence="2" type="ORF">KCV03_g7596</name>
</gene>
<proteinExistence type="predicted"/>
<feature type="compositionally biased region" description="Basic and acidic residues" evidence="1">
    <location>
        <begin position="155"/>
        <end position="170"/>
    </location>
</feature>
<comment type="caution">
    <text evidence="2">The sequence shown here is derived from an EMBL/GenBank/DDBJ whole genome shotgun (WGS) entry which is preliminary data.</text>
</comment>
<evidence type="ECO:0000313" key="2">
    <source>
        <dbReference type="EMBL" id="KAH0216318.1"/>
    </source>
</evidence>
<evidence type="ECO:0000256" key="1">
    <source>
        <dbReference type="SAM" id="MobiDB-lite"/>
    </source>
</evidence>
<sequence length="170" mass="18493">LHSSAHHTCTSSLFNKRPSSTSSKMTTLTEREQKLMVCACQSFEGDPKLDIEKFSQLSGLTIGSARNAWAALKKKISAQDGTPTKSATTKTPATKSGKKRPPPVVLPSGDNGSDDEEVFTPSKKPKTSKAKGKGEGKAVKSDDEEKKEEDEDEDYVKVKNENADKDFEEV</sequence>
<name>A0A9P8GCX0_AURME</name>
<dbReference type="AlphaFoldDB" id="A0A9P8GCX0"/>
<feature type="compositionally biased region" description="Acidic residues" evidence="1">
    <location>
        <begin position="145"/>
        <end position="154"/>
    </location>
</feature>
<dbReference type="EMBL" id="JAHFYH010000064">
    <property type="protein sequence ID" value="KAH0216318.1"/>
    <property type="molecule type" value="Genomic_DNA"/>
</dbReference>
<accession>A0A9P8GCX0</accession>
<reference evidence="2" key="1">
    <citation type="journal article" date="2021" name="J Fungi (Basel)">
        <title>Virulence traits and population genomics of the black yeast Aureobasidium melanogenum.</title>
        <authorList>
            <person name="Cernosa A."/>
            <person name="Sun X."/>
            <person name="Gostincar C."/>
            <person name="Fang C."/>
            <person name="Gunde-Cimerman N."/>
            <person name="Song Z."/>
        </authorList>
    </citation>
    <scope>NUCLEOTIDE SEQUENCE</scope>
    <source>
        <strain evidence="2">EXF-8016</strain>
    </source>
</reference>
<feature type="non-terminal residue" evidence="2">
    <location>
        <position position="1"/>
    </location>
</feature>
<protein>
    <submittedName>
        <fullName evidence="2">Uncharacterized protein</fullName>
    </submittedName>
</protein>
<dbReference type="OrthoDB" id="5403747at2759"/>
<reference evidence="2" key="2">
    <citation type="submission" date="2021-08" db="EMBL/GenBank/DDBJ databases">
        <authorList>
            <person name="Gostincar C."/>
            <person name="Sun X."/>
            <person name="Song Z."/>
            <person name="Gunde-Cimerman N."/>
        </authorList>
    </citation>
    <scope>NUCLEOTIDE SEQUENCE</scope>
    <source>
        <strain evidence="2">EXF-8016</strain>
    </source>
</reference>
<feature type="compositionally biased region" description="Basic and acidic residues" evidence="1">
    <location>
        <begin position="132"/>
        <end position="144"/>
    </location>
</feature>
<dbReference type="Proteomes" id="UP000767238">
    <property type="component" value="Unassembled WGS sequence"/>
</dbReference>
<feature type="region of interest" description="Disordered" evidence="1">
    <location>
        <begin position="1"/>
        <end position="27"/>
    </location>
</feature>
<evidence type="ECO:0000313" key="3">
    <source>
        <dbReference type="Proteomes" id="UP000767238"/>
    </source>
</evidence>
<organism evidence="2 3">
    <name type="scientific">Aureobasidium melanogenum</name>
    <name type="common">Aureobasidium pullulans var. melanogenum</name>
    <dbReference type="NCBI Taxonomy" id="46634"/>
    <lineage>
        <taxon>Eukaryota</taxon>
        <taxon>Fungi</taxon>
        <taxon>Dikarya</taxon>
        <taxon>Ascomycota</taxon>
        <taxon>Pezizomycotina</taxon>
        <taxon>Dothideomycetes</taxon>
        <taxon>Dothideomycetidae</taxon>
        <taxon>Dothideales</taxon>
        <taxon>Saccotheciaceae</taxon>
        <taxon>Aureobasidium</taxon>
    </lineage>
</organism>
<feature type="non-terminal residue" evidence="2">
    <location>
        <position position="170"/>
    </location>
</feature>
<feature type="region of interest" description="Disordered" evidence="1">
    <location>
        <begin position="75"/>
        <end position="170"/>
    </location>
</feature>
<feature type="compositionally biased region" description="Low complexity" evidence="1">
    <location>
        <begin position="81"/>
        <end position="95"/>
    </location>
</feature>